<feature type="domain" description="Ysc84 actin-binding" evidence="3">
    <location>
        <begin position="108"/>
        <end position="221"/>
    </location>
</feature>
<dbReference type="OrthoDB" id="9782434at2"/>
<feature type="signal peptide" evidence="2">
    <location>
        <begin position="1"/>
        <end position="31"/>
    </location>
</feature>
<dbReference type="Pfam" id="PF04366">
    <property type="entry name" value="Ysc84"/>
    <property type="match status" value="1"/>
</dbReference>
<name>A0A3E1KF16_9XANT</name>
<feature type="compositionally biased region" description="Low complexity" evidence="1">
    <location>
        <begin position="260"/>
        <end position="286"/>
    </location>
</feature>
<dbReference type="InterPro" id="IPR051702">
    <property type="entry name" value="SH3_domain_YSC84-like"/>
</dbReference>
<dbReference type="STRING" id="1843581.A7D16_12390"/>
<dbReference type="PANTHER" id="PTHR15629">
    <property type="entry name" value="SH3YL1 PROTEIN"/>
    <property type="match status" value="1"/>
</dbReference>
<keyword evidence="2" id="KW-0732">Signal</keyword>
<accession>A0A3E1KF16</accession>
<evidence type="ECO:0000313" key="5">
    <source>
        <dbReference type="Proteomes" id="UP000259570"/>
    </source>
</evidence>
<dbReference type="InterPro" id="IPR007461">
    <property type="entry name" value="Ysc84_actin-binding"/>
</dbReference>
<evidence type="ECO:0000259" key="3">
    <source>
        <dbReference type="Pfam" id="PF04366"/>
    </source>
</evidence>
<dbReference type="GO" id="GO:0035091">
    <property type="term" value="F:phosphatidylinositol binding"/>
    <property type="evidence" value="ECO:0007669"/>
    <property type="project" value="TreeGrafter"/>
</dbReference>
<reference evidence="4 5" key="1">
    <citation type="submission" date="2018-08" db="EMBL/GenBank/DDBJ databases">
        <title>Genome sequencing of X. nasturtii WHRI 8984.</title>
        <authorList>
            <person name="Studholme D.J."/>
            <person name="Mchugh J."/>
            <person name="Vicente J."/>
        </authorList>
    </citation>
    <scope>NUCLEOTIDE SEQUENCE [LARGE SCALE GENOMIC DNA]</scope>
    <source>
        <strain evidence="4 5">WHRI 8984</strain>
    </source>
</reference>
<sequence>MTEYPLELVMPRLSRLALLLSLTFAAGHAVAGPEEDQRARNAVRVLNEIMKIPEQSIPDKLLDEARAIVVIPDTLKAGLVIGGRRGHGVMSMKNADGSWSQPVFVKLTGGSIGFQAGVQSSDVVLVFRNDRSLDNIVNGKFTLGADAGVAAGPVGRNAAAATDGQLKAEIWSWSRARGLFAGVALDGAVLQIDDAADLNAYGSGATPRMIFEGRTNERPSTDVIAFRDRLEEVTYIARANRTSDGDSDSGETPPPPPPARAASAAPAAQSAPPPASEASTVPMQPSTTPPPQQGFQPVSDGEIRTESLDGNR</sequence>
<feature type="chain" id="PRO_5017619007" description="Ysc84 actin-binding domain-containing protein" evidence="2">
    <location>
        <begin position="32"/>
        <end position="312"/>
    </location>
</feature>
<dbReference type="AlphaFoldDB" id="A0A3E1KF16"/>
<evidence type="ECO:0000256" key="2">
    <source>
        <dbReference type="SAM" id="SignalP"/>
    </source>
</evidence>
<organism evidence="4 5">
    <name type="scientific">Xanthomonas nasturtii</name>
    <dbReference type="NCBI Taxonomy" id="1843581"/>
    <lineage>
        <taxon>Bacteria</taxon>
        <taxon>Pseudomonadati</taxon>
        <taxon>Pseudomonadota</taxon>
        <taxon>Gammaproteobacteria</taxon>
        <taxon>Lysobacterales</taxon>
        <taxon>Lysobacteraceae</taxon>
        <taxon>Xanthomonas</taxon>
    </lineage>
</organism>
<dbReference type="CDD" id="cd11524">
    <property type="entry name" value="SYLF"/>
    <property type="match status" value="1"/>
</dbReference>
<proteinExistence type="predicted"/>
<feature type="compositionally biased region" description="Basic and acidic residues" evidence="1">
    <location>
        <begin position="301"/>
        <end position="312"/>
    </location>
</feature>
<comment type="caution">
    <text evidence="4">The sequence shown here is derived from an EMBL/GenBank/DDBJ whole genome shotgun (WGS) entry which is preliminary data.</text>
</comment>
<dbReference type="EMBL" id="QUZM01000050">
    <property type="protein sequence ID" value="RFF37201.1"/>
    <property type="molecule type" value="Genomic_DNA"/>
</dbReference>
<evidence type="ECO:0000313" key="4">
    <source>
        <dbReference type="EMBL" id="RFF37201.1"/>
    </source>
</evidence>
<dbReference type="PANTHER" id="PTHR15629:SF2">
    <property type="entry name" value="SH3 DOMAIN-CONTAINING YSC84-LIKE PROTEIN 1"/>
    <property type="match status" value="1"/>
</dbReference>
<evidence type="ECO:0000256" key="1">
    <source>
        <dbReference type="SAM" id="MobiDB-lite"/>
    </source>
</evidence>
<dbReference type="Proteomes" id="UP000259570">
    <property type="component" value="Unassembled WGS sequence"/>
</dbReference>
<protein>
    <recommendedName>
        <fullName evidence="3">Ysc84 actin-binding domain-containing protein</fullName>
    </recommendedName>
</protein>
<gene>
    <name evidence="4" type="ORF">DZD52_18035</name>
</gene>
<feature type="region of interest" description="Disordered" evidence="1">
    <location>
        <begin position="238"/>
        <end position="312"/>
    </location>
</feature>